<keyword evidence="5" id="KW-0234">DNA repair</keyword>
<protein>
    <recommendedName>
        <fullName evidence="8">RecA family profile 1 domain-containing protein</fullName>
    </recommendedName>
</protein>
<keyword evidence="6" id="KW-0539">Nucleus</keyword>
<dbReference type="PANTHER" id="PTHR46239:SF1">
    <property type="entry name" value="DNA REPAIR PROTEIN RAD51 HOMOLOG 3"/>
    <property type="match status" value="1"/>
</dbReference>
<keyword evidence="10" id="KW-1185">Reference proteome</keyword>
<dbReference type="Proteomes" id="UP001338125">
    <property type="component" value="Unassembled WGS sequence"/>
</dbReference>
<feature type="compositionally biased region" description="Basic residues" evidence="7">
    <location>
        <begin position="334"/>
        <end position="343"/>
    </location>
</feature>
<feature type="compositionally biased region" description="Acidic residues" evidence="7">
    <location>
        <begin position="389"/>
        <end position="412"/>
    </location>
</feature>
<sequence>MDYHAIHGHDIASFDTPSTHRLPTIAASQALDELKDDHAVHISTGIDALDKALLSFEPVDSQESALNGGIKRGQVTEVWGPPGCGKTALGIQLAANTLSDGHDVVWVDCFQRVQNQRISNALQNVKESRNPDAGDAASHDVETGTFTQYSCFALPHLLALISRPTTTSIPTNVSLIVISSLSALINTALPRSLDGKATSRPPTKGPTPSAKRLQGLQFIINALQKLAATRNLAVVLLSQCATRMQSEQGATLVPAINATVWEQGVSTRLVLFRDWTWHDKKSTSVFLAGLQKIDGRAAQEAIEHVSAFKVEVTGISGVHYEATHPSYMDEVATIRRRPKRKRGQSGLEVPDSEDDEDYGWADEDEDALPPPPSQWQGSEDLILGQDVGLSEDEEPEEPYDDDDDGGGDDEVGDEHRSSNETDSQGSG</sequence>
<comment type="caution">
    <text evidence="9">The sequence shown here is derived from an EMBL/GenBank/DDBJ whole genome shotgun (WGS) entry which is preliminary data.</text>
</comment>
<evidence type="ECO:0000313" key="10">
    <source>
        <dbReference type="Proteomes" id="UP001338125"/>
    </source>
</evidence>
<dbReference type="PROSITE" id="PS50162">
    <property type="entry name" value="RECA_2"/>
    <property type="match status" value="1"/>
</dbReference>
<dbReference type="Pfam" id="PF06745">
    <property type="entry name" value="ATPase"/>
    <property type="match status" value="1"/>
</dbReference>
<dbReference type="Gene3D" id="3.40.50.300">
    <property type="entry name" value="P-loop containing nucleotide triphosphate hydrolases"/>
    <property type="match status" value="1"/>
</dbReference>
<dbReference type="InterPro" id="IPR052093">
    <property type="entry name" value="HR_Repair_Mediator"/>
</dbReference>
<dbReference type="InterPro" id="IPR027417">
    <property type="entry name" value="P-loop_NTPase"/>
</dbReference>
<accession>A0ABR0T2B9</accession>
<dbReference type="EMBL" id="JAVFKD010000001">
    <property type="protein sequence ID" value="KAK5998576.1"/>
    <property type="molecule type" value="Genomic_DNA"/>
</dbReference>
<evidence type="ECO:0000256" key="5">
    <source>
        <dbReference type="ARBA" id="ARBA00023204"/>
    </source>
</evidence>
<proteinExistence type="predicted"/>
<evidence type="ECO:0000256" key="7">
    <source>
        <dbReference type="SAM" id="MobiDB-lite"/>
    </source>
</evidence>
<keyword evidence="3" id="KW-0227">DNA damage</keyword>
<organism evidence="9 10">
    <name type="scientific">Cladobotryum mycophilum</name>
    <dbReference type="NCBI Taxonomy" id="491253"/>
    <lineage>
        <taxon>Eukaryota</taxon>
        <taxon>Fungi</taxon>
        <taxon>Dikarya</taxon>
        <taxon>Ascomycota</taxon>
        <taxon>Pezizomycotina</taxon>
        <taxon>Sordariomycetes</taxon>
        <taxon>Hypocreomycetidae</taxon>
        <taxon>Hypocreales</taxon>
        <taxon>Hypocreaceae</taxon>
        <taxon>Cladobotryum</taxon>
    </lineage>
</organism>
<dbReference type="PANTHER" id="PTHR46239">
    <property type="entry name" value="DNA REPAIR PROTEIN RAD51 HOMOLOG 3 RAD51C"/>
    <property type="match status" value="1"/>
</dbReference>
<evidence type="ECO:0000256" key="2">
    <source>
        <dbReference type="ARBA" id="ARBA00022741"/>
    </source>
</evidence>
<evidence type="ECO:0000256" key="4">
    <source>
        <dbReference type="ARBA" id="ARBA00022840"/>
    </source>
</evidence>
<keyword evidence="4" id="KW-0067">ATP-binding</keyword>
<feature type="domain" description="RecA family profile 1" evidence="8">
    <location>
        <begin position="38"/>
        <end position="240"/>
    </location>
</feature>
<comment type="subcellular location">
    <subcellularLocation>
        <location evidence="1">Nucleus</location>
    </subcellularLocation>
</comment>
<feature type="region of interest" description="Disordered" evidence="7">
    <location>
        <begin position="334"/>
        <end position="427"/>
    </location>
</feature>
<evidence type="ECO:0000259" key="8">
    <source>
        <dbReference type="PROSITE" id="PS50162"/>
    </source>
</evidence>
<evidence type="ECO:0000256" key="6">
    <source>
        <dbReference type="ARBA" id="ARBA00023242"/>
    </source>
</evidence>
<evidence type="ECO:0000256" key="1">
    <source>
        <dbReference type="ARBA" id="ARBA00004123"/>
    </source>
</evidence>
<dbReference type="CDD" id="cd01393">
    <property type="entry name" value="RecA-like"/>
    <property type="match status" value="1"/>
</dbReference>
<keyword evidence="2" id="KW-0547">Nucleotide-binding</keyword>
<reference evidence="9 10" key="1">
    <citation type="submission" date="2024-01" db="EMBL/GenBank/DDBJ databases">
        <title>Complete genome of Cladobotryum mycophilum ATHUM6906.</title>
        <authorList>
            <person name="Christinaki A.C."/>
            <person name="Myridakis A.I."/>
            <person name="Kouvelis V.N."/>
        </authorList>
    </citation>
    <scope>NUCLEOTIDE SEQUENCE [LARGE SCALE GENOMIC DNA]</scope>
    <source>
        <strain evidence="9 10">ATHUM6906</strain>
    </source>
</reference>
<dbReference type="InterPro" id="IPR014774">
    <property type="entry name" value="KaiC-like_dom"/>
</dbReference>
<evidence type="ECO:0000313" key="9">
    <source>
        <dbReference type="EMBL" id="KAK5998576.1"/>
    </source>
</evidence>
<gene>
    <name evidence="9" type="ORF">PT974_00957</name>
</gene>
<feature type="compositionally biased region" description="Acidic residues" evidence="7">
    <location>
        <begin position="350"/>
        <end position="367"/>
    </location>
</feature>
<name>A0ABR0T2B9_9HYPO</name>
<evidence type="ECO:0000256" key="3">
    <source>
        <dbReference type="ARBA" id="ARBA00022763"/>
    </source>
</evidence>
<dbReference type="SUPFAM" id="SSF52540">
    <property type="entry name" value="P-loop containing nucleoside triphosphate hydrolases"/>
    <property type="match status" value="1"/>
</dbReference>
<dbReference type="InterPro" id="IPR020588">
    <property type="entry name" value="RecA_ATP-bd"/>
</dbReference>